<organism evidence="1 2">
    <name type="scientific">Rhabditophanes sp. KR3021</name>
    <dbReference type="NCBI Taxonomy" id="114890"/>
    <lineage>
        <taxon>Eukaryota</taxon>
        <taxon>Metazoa</taxon>
        <taxon>Ecdysozoa</taxon>
        <taxon>Nematoda</taxon>
        <taxon>Chromadorea</taxon>
        <taxon>Rhabditida</taxon>
        <taxon>Tylenchina</taxon>
        <taxon>Panagrolaimomorpha</taxon>
        <taxon>Strongyloidoidea</taxon>
        <taxon>Alloionematidae</taxon>
        <taxon>Rhabditophanes</taxon>
    </lineage>
</organism>
<dbReference type="WBParaSite" id="RSKR_0000315000.1">
    <property type="protein sequence ID" value="RSKR_0000315000.1"/>
    <property type="gene ID" value="RSKR_0000315000"/>
</dbReference>
<protein>
    <submittedName>
        <fullName evidence="2">Zinc finger protein</fullName>
    </submittedName>
</protein>
<evidence type="ECO:0000313" key="1">
    <source>
        <dbReference type="Proteomes" id="UP000095286"/>
    </source>
</evidence>
<proteinExistence type="predicted"/>
<evidence type="ECO:0000313" key="2">
    <source>
        <dbReference type="WBParaSite" id="RSKR_0000315000.1"/>
    </source>
</evidence>
<reference evidence="2" key="1">
    <citation type="submission" date="2016-11" db="UniProtKB">
        <authorList>
            <consortium name="WormBaseParasite"/>
        </authorList>
    </citation>
    <scope>IDENTIFICATION</scope>
    <source>
        <strain evidence="2">KR3021</strain>
    </source>
</reference>
<dbReference type="Proteomes" id="UP000095286">
    <property type="component" value="Unplaced"/>
</dbReference>
<sequence length="339" mass="39018">MWPEQNYPYASNDADNFSQNVAPHSLFPTTISNYDVNHFNQYYGDQGALQNLTNSSNPFQNTTNPVFPSNGVFSSNGVFPGNGSSCDYNPYYSTNYLTKFNQQNTLDVPLNPLNIHTCEWLEENGVKCDRKFYSLKEIVDHLRMEHLSYENVAEHYCKWKGCTHGRFFSAKYKLNNHLRIHTGEKPFVCQECRKTFARAENLKIHKRTHSGEKPFECTFHNCGKKFPNSSDRKKHLQVHSNSKPHICTSFGCDKSYTHPSSLRKHMKKHEEDQALDQLSHTQINQKLKYEINSFNDSGTGSLNSMTSFDSSIGNTNAYQNYNGSSWNNIGLTNNFQWQP</sequence>
<name>A0AC35TQZ4_9BILA</name>
<accession>A0AC35TQZ4</accession>